<comment type="similarity">
    <text evidence="7">Belongs to the terpene synthase family. Tpsa subfamily.</text>
</comment>
<dbReference type="SFLD" id="SFLDG01014">
    <property type="entry name" value="Terpene_Cyclase_Like_1_N-term"/>
    <property type="match status" value="3"/>
</dbReference>
<evidence type="ECO:0000256" key="2">
    <source>
        <dbReference type="ARBA" id="ARBA00001946"/>
    </source>
</evidence>
<dbReference type="InterPro" id="IPR005630">
    <property type="entry name" value="Terpene_synthase_metal-bd"/>
</dbReference>
<evidence type="ECO:0000259" key="9">
    <source>
        <dbReference type="Pfam" id="PF03936"/>
    </source>
</evidence>
<dbReference type="EMBL" id="LR999453">
    <property type="protein sequence ID" value="CAE5967274.1"/>
    <property type="molecule type" value="Genomic_DNA"/>
</dbReference>
<evidence type="ECO:0000256" key="6">
    <source>
        <dbReference type="ARBA" id="ARBA00023239"/>
    </source>
</evidence>
<dbReference type="SFLD" id="SFLDG01019">
    <property type="entry name" value="Terpene_Cyclase_Like_1_C_Termi"/>
    <property type="match status" value="2"/>
</dbReference>
<dbReference type="Proteomes" id="UP000682877">
    <property type="component" value="Chromosome 3"/>
</dbReference>
<feature type="domain" description="Terpene synthase N-terminal" evidence="8">
    <location>
        <begin position="34"/>
        <end position="210"/>
    </location>
</feature>
<dbReference type="InterPro" id="IPR036965">
    <property type="entry name" value="Terpene_synth_N_sf"/>
</dbReference>
<dbReference type="PANTHER" id="PTHR31225">
    <property type="entry name" value="OS04G0344100 PROTEIN-RELATED"/>
    <property type="match status" value="1"/>
</dbReference>
<dbReference type="Gene3D" id="1.10.600.10">
    <property type="entry name" value="Farnesyl Diphosphate Synthase"/>
    <property type="match status" value="3"/>
</dbReference>
<keyword evidence="3" id="KW-0479">Metal-binding</keyword>
<keyword evidence="6" id="KW-0456">Lyase</keyword>
<dbReference type="SUPFAM" id="SSF48239">
    <property type="entry name" value="Terpenoid cyclases/Protein prenyltransferases"/>
    <property type="match status" value="3"/>
</dbReference>
<evidence type="ECO:0000256" key="3">
    <source>
        <dbReference type="ARBA" id="ARBA00022723"/>
    </source>
</evidence>
<dbReference type="FunFam" id="1.10.600.10:FF:000007">
    <property type="entry name" value="Isoprene synthase, chloroplastic"/>
    <property type="match status" value="2"/>
</dbReference>
<dbReference type="CDD" id="cd00684">
    <property type="entry name" value="Terpene_cyclase_plant_C1"/>
    <property type="match status" value="3"/>
</dbReference>
<evidence type="ECO:0000256" key="1">
    <source>
        <dbReference type="ARBA" id="ARBA00001936"/>
    </source>
</evidence>
<dbReference type="InterPro" id="IPR034741">
    <property type="entry name" value="Terpene_cyclase-like_1_C"/>
</dbReference>
<protein>
    <submittedName>
        <fullName evidence="10">Uncharacterized protein</fullName>
    </submittedName>
</protein>
<dbReference type="InterPro" id="IPR050148">
    <property type="entry name" value="Terpene_synthase-like"/>
</dbReference>
<dbReference type="Pfam" id="PF01397">
    <property type="entry name" value="Terpene_synth"/>
    <property type="match status" value="3"/>
</dbReference>
<dbReference type="GO" id="GO:0000287">
    <property type="term" value="F:magnesium ion binding"/>
    <property type="evidence" value="ECO:0007669"/>
    <property type="project" value="InterPro"/>
</dbReference>
<feature type="domain" description="Terpene synthase N-terminal" evidence="8">
    <location>
        <begin position="1124"/>
        <end position="1302"/>
    </location>
</feature>
<dbReference type="PANTHER" id="PTHR31225:SF93">
    <property type="entry name" value="ALPHA-HUMULENE_(-)-(E)-BETA-CARYOPHYLLENE SYNTHASE"/>
    <property type="match status" value="1"/>
</dbReference>
<organism evidence="10 11">
    <name type="scientific">Arabidopsis arenosa</name>
    <name type="common">Sand rock-cress</name>
    <name type="synonym">Cardaminopsis arenosa</name>
    <dbReference type="NCBI Taxonomy" id="38785"/>
    <lineage>
        <taxon>Eukaryota</taxon>
        <taxon>Viridiplantae</taxon>
        <taxon>Streptophyta</taxon>
        <taxon>Embryophyta</taxon>
        <taxon>Tracheophyta</taxon>
        <taxon>Spermatophyta</taxon>
        <taxon>Magnoliopsida</taxon>
        <taxon>eudicotyledons</taxon>
        <taxon>Gunneridae</taxon>
        <taxon>Pentapetalae</taxon>
        <taxon>rosids</taxon>
        <taxon>malvids</taxon>
        <taxon>Brassicales</taxon>
        <taxon>Brassicaceae</taxon>
        <taxon>Camelineae</taxon>
        <taxon>Arabidopsis</taxon>
    </lineage>
</organism>
<evidence type="ECO:0000259" key="8">
    <source>
        <dbReference type="Pfam" id="PF01397"/>
    </source>
</evidence>
<gene>
    <name evidence="10" type="ORF">AARE701A_LOCUS7180</name>
</gene>
<dbReference type="SFLD" id="SFLDS00005">
    <property type="entry name" value="Isoprenoid_Synthase_Type_I"/>
    <property type="match status" value="2"/>
</dbReference>
<evidence type="ECO:0000256" key="4">
    <source>
        <dbReference type="ARBA" id="ARBA00022842"/>
    </source>
</evidence>
<keyword evidence="4" id="KW-0460">Magnesium</keyword>
<dbReference type="InterPro" id="IPR008930">
    <property type="entry name" value="Terpenoid_cyclase/PrenylTrfase"/>
</dbReference>
<dbReference type="FunFam" id="1.50.10.130:FF:000001">
    <property type="entry name" value="Isoprene synthase, chloroplastic"/>
    <property type="match status" value="2"/>
</dbReference>
<dbReference type="InterPro" id="IPR008949">
    <property type="entry name" value="Isoprenoid_synthase_dom_sf"/>
</dbReference>
<feature type="domain" description="Terpene synthase N-terminal" evidence="8">
    <location>
        <begin position="573"/>
        <end position="752"/>
    </location>
</feature>
<evidence type="ECO:0000256" key="7">
    <source>
        <dbReference type="ARBA" id="ARBA00038405"/>
    </source>
</evidence>
<name>A0A8S1ZW61_ARAAE</name>
<evidence type="ECO:0000256" key="5">
    <source>
        <dbReference type="ARBA" id="ARBA00023211"/>
    </source>
</evidence>
<dbReference type="Pfam" id="PF03936">
    <property type="entry name" value="Terpene_synth_C"/>
    <property type="match status" value="3"/>
</dbReference>
<comment type="cofactor">
    <cofactor evidence="2">
        <name>Mg(2+)</name>
        <dbReference type="ChEBI" id="CHEBI:18420"/>
    </cofactor>
</comment>
<dbReference type="GO" id="GO:0016102">
    <property type="term" value="P:diterpenoid biosynthetic process"/>
    <property type="evidence" value="ECO:0007669"/>
    <property type="project" value="InterPro"/>
</dbReference>
<feature type="domain" description="Terpene synthase metal-binding" evidence="9">
    <location>
        <begin position="267"/>
        <end position="505"/>
    </location>
</feature>
<dbReference type="InterPro" id="IPR001906">
    <property type="entry name" value="Terpene_synth_N"/>
</dbReference>
<accession>A0A8S1ZW61</accession>
<dbReference type="Gene3D" id="1.50.10.130">
    <property type="entry name" value="Terpene synthase, N-terminal domain"/>
    <property type="match status" value="3"/>
</dbReference>
<keyword evidence="5" id="KW-0464">Manganese</keyword>
<feature type="domain" description="Terpene synthase metal-binding" evidence="9">
    <location>
        <begin position="1314"/>
        <end position="1529"/>
    </location>
</feature>
<feature type="domain" description="Terpene synthase metal-binding" evidence="9">
    <location>
        <begin position="809"/>
        <end position="1046"/>
    </location>
</feature>
<dbReference type="InterPro" id="IPR044814">
    <property type="entry name" value="Terpene_cyclase_plant_C1"/>
</dbReference>
<evidence type="ECO:0000313" key="11">
    <source>
        <dbReference type="Proteomes" id="UP000682877"/>
    </source>
</evidence>
<dbReference type="GO" id="GO:0010333">
    <property type="term" value="F:terpene synthase activity"/>
    <property type="evidence" value="ECO:0007669"/>
    <property type="project" value="InterPro"/>
</dbReference>
<sequence>MKHDFSCVKATAKSSTSDDLESGRPSTHFPPSFWGDYFLSLSVDDSEFDKIAREIESVMKPNVRDRLISSHNSNKDKIRLIHLLISLGISHYFETEIEMILNQAFEELDGIMAEEDDLKTISIMFEVFRLYQHNISCDTLVRFKGEDGRFKESLVGDVRGMLQLYQAAHLGTPSEYIMEEAKSFTRSQLESLVVSTTIPPHLSSHIRDALYRARYHNMEILVAREYISFYEQEEGHDLTLLKFAKLNFNYCRLHYIHELKTLTKWWKDLDIPSKLPYARDRIVETYFPSLGVYFEPRFSLGRIIITKIIIILVVLDDTCDSYATFPQAKCLIDSLQRWDLETIDELPSYLRIVVRLILETMGEIEREMKPRGRSASVQHTIDETKSLGRAYLAISKWASAGHVPTFEEYMEVGLVTAGMDDFASYSFIAMEDCDEKPLYEWFNSKPKIFQALCAIYRINNDIVTYEREMSTGEVANGVNCYINQHDVTKEEAVGELSKMARDNYKIVMEELLTTIDVPRPVLVRCLNIARLIDVFCKDGADEFSNPHGKLKDLITSLFIHPIPSALGTLSPTLWGDHFLSVPLNADEFDDFSREIEVKMKPKVRDMLMSSKNGDKYRICLIHLLINLGIAYHFEIEIDEILSQAFQNLEDLIAKENDLETISIMFEVFRLRGYYMPCDAFNRFKGEDGRFKESLAEDIRGMLQLYEAAHLGTPSEDIMDEALSFTRYHLESLIGHPAVSASPHLSMHIKNTLNRARYHNMEIIVSREFISFYDQEEDHNETLLKFAKLNFNYCRLHYIQELKDLTKWWKELDLASKLPYIRDRIVEVYFGTLTMYFEPRYSLGRNIVTKLSMLATVLNDTCDAYGTLPEVTSLVDSFQRWDLGETEKLPSYIRIVFRSVFDTLEEIEQEMRPRGRSHSVQVAIDAMKKLGKAYLALAKWARASHVPTFEEYMEFAMQTSMDQYAAYSFIVMEDCDENQTCEWYNSRPKMMEALNGVFRLKNDIITYEKETSRGDVAKGLNCYMKQHGVTKEEAVGELNKMASDYYKIIMEEYLTTTAVPRPILVRCLNVSRPVDLYYRDSDEFTDPSFGKLKEPTKHDLFVVRSTKSNDDLESSRPLTQFSPSLWGDHFLSVSLDSAEFYELEREIKTTKPLVRDMLMSSHNSYKEKIRFIHLLVSMGISYHFDKEIQDILNHSFTKLEDIIEKENDLETISIMFEVFRLYGHKMSCDAFDRFRGEDGRFKESLATDVRGMLQLFEVSHLGTPSEDIMDEALSFTRNHLESWIGGNVSGATPHLFKHIQNSLYIPRYCNIEMGKDLDLASKLPYIRDRLVECHFGSLGTYFEPQYSLGRIILAKIMMIVVVVDDTYDAYATLPEVTALTECLQRWNIAASDQLPDYLRIVLISLFEVIGEIEREMRPKGRSYGVKQAVEKLKILVKAYLEITKWARTGHVSTFDEYMKVGYVTGAMGDFAAYSFIGMEDINEKEAYDWLDSKPLIIKHLSLMFRLANDVGTYETEMSRGEVANGLNCLHETTWSHQGRSIPRVA</sequence>
<dbReference type="SUPFAM" id="SSF48576">
    <property type="entry name" value="Terpenoid synthases"/>
    <property type="match status" value="3"/>
</dbReference>
<comment type="cofactor">
    <cofactor evidence="1">
        <name>Mn(2+)</name>
        <dbReference type="ChEBI" id="CHEBI:29035"/>
    </cofactor>
</comment>
<reference evidence="10" key="1">
    <citation type="submission" date="2021-01" db="EMBL/GenBank/DDBJ databases">
        <authorList>
            <person name="Bezrukov I."/>
        </authorList>
    </citation>
    <scope>NUCLEOTIDE SEQUENCE</scope>
</reference>
<proteinExistence type="inferred from homology"/>
<evidence type="ECO:0000313" key="10">
    <source>
        <dbReference type="EMBL" id="CAE5967274.1"/>
    </source>
</evidence>
<keyword evidence="11" id="KW-1185">Reference proteome</keyword>